<evidence type="ECO:0000256" key="11">
    <source>
        <dbReference type="ARBA" id="ARBA00023211"/>
    </source>
</evidence>
<keyword evidence="7" id="KW-0597">Phosphoprotein</keyword>
<name>A0A8S1BW29_9INSE</name>
<evidence type="ECO:0000256" key="3">
    <source>
        <dbReference type="ARBA" id="ARBA00004123"/>
    </source>
</evidence>
<comment type="cofactor">
    <cofactor evidence="2">
        <name>Mg(2+)</name>
        <dbReference type="ChEBI" id="CHEBI:18420"/>
    </cofactor>
</comment>
<dbReference type="GO" id="GO:0000184">
    <property type="term" value="P:nuclear-transcribed mRNA catabolic process, nonsense-mediated decay"/>
    <property type="evidence" value="ECO:0007669"/>
    <property type="project" value="InterPro"/>
</dbReference>
<evidence type="ECO:0000256" key="17">
    <source>
        <dbReference type="SAM" id="MobiDB-lite"/>
    </source>
</evidence>
<dbReference type="CDD" id="cd03672">
    <property type="entry name" value="NUDIX_Dcp2p_Nudt20"/>
    <property type="match status" value="1"/>
</dbReference>
<accession>A0A8S1BW29</accession>
<dbReference type="GO" id="GO:0003723">
    <property type="term" value="F:RNA binding"/>
    <property type="evidence" value="ECO:0007669"/>
    <property type="project" value="UniProtKB-KW"/>
</dbReference>
<dbReference type="Proteomes" id="UP000494165">
    <property type="component" value="Unassembled WGS sequence"/>
</dbReference>
<keyword evidence="12" id="KW-0539">Nucleus</keyword>
<dbReference type="FunFam" id="3.90.79.10:FF:000003">
    <property type="entry name" value="M7GpppN-mRNA hydrolase isoform 2"/>
    <property type="match status" value="1"/>
</dbReference>
<dbReference type="OrthoDB" id="18996at2759"/>
<dbReference type="GO" id="GO:0030145">
    <property type="term" value="F:manganese ion binding"/>
    <property type="evidence" value="ECO:0007669"/>
    <property type="project" value="InterPro"/>
</dbReference>
<evidence type="ECO:0000313" key="20">
    <source>
        <dbReference type="Proteomes" id="UP000494165"/>
    </source>
</evidence>
<reference evidence="19 20" key="1">
    <citation type="submission" date="2020-04" db="EMBL/GenBank/DDBJ databases">
        <authorList>
            <person name="Alioto T."/>
            <person name="Alioto T."/>
            <person name="Gomez Garrido J."/>
        </authorList>
    </citation>
    <scope>NUCLEOTIDE SEQUENCE [LARGE SCALE GENOMIC DNA]</scope>
</reference>
<evidence type="ECO:0000256" key="13">
    <source>
        <dbReference type="ARBA" id="ARBA00047661"/>
    </source>
</evidence>
<keyword evidence="11" id="KW-0464">Manganese</keyword>
<dbReference type="SUPFAM" id="SSF140586">
    <property type="entry name" value="Dcp2 domain-like"/>
    <property type="match status" value="1"/>
</dbReference>
<evidence type="ECO:0000256" key="8">
    <source>
        <dbReference type="ARBA" id="ARBA00022723"/>
    </source>
</evidence>
<dbReference type="GO" id="GO:0140933">
    <property type="term" value="F:5'-(N(7)-methylguanosine 5'-triphospho)-[mRNA] hydrolase activity"/>
    <property type="evidence" value="ECO:0007669"/>
    <property type="project" value="UniProtKB-EC"/>
</dbReference>
<feature type="region of interest" description="Disordered" evidence="17">
    <location>
        <begin position="324"/>
        <end position="384"/>
    </location>
</feature>
<dbReference type="InterPro" id="IPR007722">
    <property type="entry name" value="DCP2_BoxA"/>
</dbReference>
<comment type="cofactor">
    <cofactor evidence="1">
        <name>Mn(2+)</name>
        <dbReference type="ChEBI" id="CHEBI:29035"/>
    </cofactor>
</comment>
<gene>
    <name evidence="19" type="ORF">CLODIP_2_CD03364</name>
</gene>
<dbReference type="InterPro" id="IPR044099">
    <property type="entry name" value="Dcp2_NUDIX"/>
</dbReference>
<dbReference type="AlphaFoldDB" id="A0A8S1BW29"/>
<keyword evidence="9" id="KW-0378">Hydrolase</keyword>
<evidence type="ECO:0000256" key="14">
    <source>
        <dbReference type="ARBA" id="ARBA00060003"/>
    </source>
</evidence>
<evidence type="ECO:0000256" key="16">
    <source>
        <dbReference type="ARBA" id="ARBA00078183"/>
    </source>
</evidence>
<evidence type="ECO:0000313" key="19">
    <source>
        <dbReference type="EMBL" id="CAB3360776.1"/>
    </source>
</evidence>
<dbReference type="InterPro" id="IPR015797">
    <property type="entry name" value="NUDIX_hydrolase-like_dom_sf"/>
</dbReference>
<dbReference type="GO" id="GO:0005634">
    <property type="term" value="C:nucleus"/>
    <property type="evidence" value="ECO:0007669"/>
    <property type="project" value="UniProtKB-SubCell"/>
</dbReference>
<dbReference type="GO" id="GO:0000290">
    <property type="term" value="P:deadenylation-dependent decapping of nuclear-transcribed mRNA"/>
    <property type="evidence" value="ECO:0007669"/>
    <property type="project" value="InterPro"/>
</dbReference>
<feature type="domain" description="Nudix hydrolase" evidence="18">
    <location>
        <begin position="176"/>
        <end position="303"/>
    </location>
</feature>
<evidence type="ECO:0000256" key="2">
    <source>
        <dbReference type="ARBA" id="ARBA00001946"/>
    </source>
</evidence>
<dbReference type="PROSITE" id="PS51462">
    <property type="entry name" value="NUDIX"/>
    <property type="match status" value="1"/>
</dbReference>
<keyword evidence="8" id="KW-0479">Metal-binding</keyword>
<evidence type="ECO:0000256" key="15">
    <source>
        <dbReference type="ARBA" id="ARBA00068566"/>
    </source>
</evidence>
<evidence type="ECO:0000256" key="10">
    <source>
        <dbReference type="ARBA" id="ARBA00022884"/>
    </source>
</evidence>
<dbReference type="SUPFAM" id="SSF55811">
    <property type="entry name" value="Nudix"/>
    <property type="match status" value="1"/>
</dbReference>
<keyword evidence="20" id="KW-1185">Reference proteome</keyword>
<dbReference type="SMART" id="SM01125">
    <property type="entry name" value="DCP2"/>
    <property type="match status" value="1"/>
</dbReference>
<feature type="compositionally biased region" description="Polar residues" evidence="17">
    <location>
        <begin position="353"/>
        <end position="363"/>
    </location>
</feature>
<organism evidence="19 20">
    <name type="scientific">Cloeon dipterum</name>
    <dbReference type="NCBI Taxonomy" id="197152"/>
    <lineage>
        <taxon>Eukaryota</taxon>
        <taxon>Metazoa</taxon>
        <taxon>Ecdysozoa</taxon>
        <taxon>Arthropoda</taxon>
        <taxon>Hexapoda</taxon>
        <taxon>Insecta</taxon>
        <taxon>Pterygota</taxon>
        <taxon>Palaeoptera</taxon>
        <taxon>Ephemeroptera</taxon>
        <taxon>Pisciforma</taxon>
        <taxon>Baetidae</taxon>
        <taxon>Cloeon</taxon>
    </lineage>
</organism>
<comment type="caution">
    <text evidence="19">The sequence shown here is derived from an EMBL/GenBank/DDBJ whole genome shotgun (WGS) entry which is preliminary data.</text>
</comment>
<comment type="catalytic activity">
    <reaction evidence="13">
        <text>a 5'-end (N(7)-methyl 5'-triphosphoguanosine)-ribonucleoside in mRNA + H2O = N(7)-methyl-GDP + a 5'-end phospho-ribonucleoside in mRNA + 2 H(+)</text>
        <dbReference type="Rhea" id="RHEA:67484"/>
        <dbReference type="Rhea" id="RHEA-COMP:15692"/>
        <dbReference type="Rhea" id="RHEA-COMP:17167"/>
        <dbReference type="ChEBI" id="CHEBI:15377"/>
        <dbReference type="ChEBI" id="CHEBI:15378"/>
        <dbReference type="ChEBI" id="CHEBI:63714"/>
        <dbReference type="ChEBI" id="CHEBI:138282"/>
        <dbReference type="ChEBI" id="CHEBI:156461"/>
        <dbReference type="EC" id="3.6.1.62"/>
    </reaction>
    <physiologicalReaction direction="left-to-right" evidence="13">
        <dbReference type="Rhea" id="RHEA:67485"/>
    </physiologicalReaction>
</comment>
<proteinExistence type="inferred from homology"/>
<evidence type="ECO:0000256" key="12">
    <source>
        <dbReference type="ARBA" id="ARBA00023242"/>
    </source>
</evidence>
<dbReference type="Pfam" id="PF00293">
    <property type="entry name" value="NUDIX"/>
    <property type="match status" value="1"/>
</dbReference>
<dbReference type="InterPro" id="IPR036189">
    <property type="entry name" value="DCP2_BoxA_sf"/>
</dbReference>
<dbReference type="EMBL" id="CADEPI010000004">
    <property type="protein sequence ID" value="CAB3360776.1"/>
    <property type="molecule type" value="Genomic_DNA"/>
</dbReference>
<dbReference type="Gene3D" id="3.90.79.10">
    <property type="entry name" value="Nucleoside Triphosphate Pyrophosphohydrolase"/>
    <property type="match status" value="1"/>
</dbReference>
<dbReference type="Pfam" id="PF05026">
    <property type="entry name" value="DCP2"/>
    <property type="match status" value="1"/>
</dbReference>
<comment type="function">
    <text evidence="14">Decapping metalloenzyme that catalyzes the cleavage of the cap structure on mRNAs. Removes the 7-methyl guanine cap structure from mRNA molecules, yielding a 5'-phosphorylated mRNA fragment and 7m-GDP. Necessary for the degradation of mRNAs, both in normal mRNA turnover and in nonsense-mediated mRNA decay. Plays a role in replication-dependent histone mRNA degradation. Has higher activity towards mRNAs that lack a poly(A) tail. Has no activity towards a cap structure lacking an RNA moiety. The presence of a N(6)-methyladenosine methylation at the second transcribed position of mRNAs (N(6),2'-O-dimethyladenosine cap; m6A(m)) provides resistance to DCP2-mediated decapping. Blocks autophagy in nutrient-rich conditions by repressing the expression of ATG-related genes through degradation of their transcripts.</text>
</comment>
<evidence type="ECO:0000256" key="5">
    <source>
        <dbReference type="ARBA" id="ARBA00005279"/>
    </source>
</evidence>
<comment type="subcellular location">
    <subcellularLocation>
        <location evidence="4">Cytoplasm</location>
        <location evidence="4">P-body</location>
    </subcellularLocation>
    <subcellularLocation>
        <location evidence="3">Nucleus</location>
    </subcellularLocation>
</comment>
<dbReference type="Gene3D" id="1.10.10.1050">
    <property type="entry name" value="Dcp2, box A domain"/>
    <property type="match status" value="1"/>
</dbReference>
<evidence type="ECO:0000256" key="1">
    <source>
        <dbReference type="ARBA" id="ARBA00001936"/>
    </source>
</evidence>
<dbReference type="InterPro" id="IPR000086">
    <property type="entry name" value="NUDIX_hydrolase_dom"/>
</dbReference>
<evidence type="ECO:0000259" key="18">
    <source>
        <dbReference type="PROSITE" id="PS51462"/>
    </source>
</evidence>
<keyword evidence="6" id="KW-0963">Cytoplasm</keyword>
<sequence>MFQKVLQDLDTTTTVALASTILLRFCVIQPNCFLFWLLCGRGRGTVPADSQALVERKETRNVLLEVEKLLNRFMAAIHPPIMEYQKSLVSSDILDDLASRFIINVPEEERSNEIRICFQIELAHWYYLDFYCKNNSSLRKCSIKEFHACMLRHIPHLNQYSSSAEEMYEAWRTYKMSVPTFGAIILNENMTHVLLVQGYYSKCSWGFPKGKVNEGEEWSRCAIREVLEETSFDISPFLRENDFLEHVHNDQLIRLYIISGVPSDTSFKPSTRCEIKSIQWFPVDQLPCTKKDTTSKDALGLGTNSFFMIIPFIRRIRNWIENKKNHRKQTPVAVEKKQKAAAVGDQDKRVKKNQQGENQQQTKASRKVAGKRVSPTPAASNGHLQKCGLRFDQDGVAIITAPSWTNFHFDHTALLKQLAS</sequence>
<comment type="similarity">
    <text evidence="5">Belongs to the Nudix hydrolase family. DCP2 subfamily.</text>
</comment>
<evidence type="ECO:0000256" key="4">
    <source>
        <dbReference type="ARBA" id="ARBA00004201"/>
    </source>
</evidence>
<evidence type="ECO:0000256" key="9">
    <source>
        <dbReference type="ARBA" id="ARBA00022801"/>
    </source>
</evidence>
<protein>
    <recommendedName>
        <fullName evidence="15">m7GpppN-mRNA hydrolase</fullName>
    </recommendedName>
    <alternativeName>
        <fullName evidence="16">mRNA-decapping enzyme 2</fullName>
    </alternativeName>
</protein>
<dbReference type="FunFam" id="1.10.10.1050:FF:000001">
    <property type="entry name" value="M7GpppN-mRNA hydrolase isoform 2"/>
    <property type="match status" value="1"/>
</dbReference>
<dbReference type="PANTHER" id="PTHR23114">
    <property type="entry name" value="M7GPPPN-MRNA HYDROLASE"/>
    <property type="match status" value="1"/>
</dbReference>
<evidence type="ECO:0000256" key="6">
    <source>
        <dbReference type="ARBA" id="ARBA00022490"/>
    </source>
</evidence>
<keyword evidence="10" id="KW-0694">RNA-binding</keyword>
<evidence type="ECO:0000256" key="7">
    <source>
        <dbReference type="ARBA" id="ARBA00022553"/>
    </source>
</evidence>
<dbReference type="PANTHER" id="PTHR23114:SF17">
    <property type="entry name" value="M7GPPPN-MRNA HYDROLASE"/>
    <property type="match status" value="1"/>
</dbReference>
<dbReference type="GO" id="GO:0000932">
    <property type="term" value="C:P-body"/>
    <property type="evidence" value="ECO:0007669"/>
    <property type="project" value="UniProtKB-SubCell"/>
</dbReference>